<gene>
    <name evidence="3" type="ORF">Tco_1005522</name>
</gene>
<organism evidence="3 4">
    <name type="scientific">Tanacetum coccineum</name>
    <dbReference type="NCBI Taxonomy" id="301880"/>
    <lineage>
        <taxon>Eukaryota</taxon>
        <taxon>Viridiplantae</taxon>
        <taxon>Streptophyta</taxon>
        <taxon>Embryophyta</taxon>
        <taxon>Tracheophyta</taxon>
        <taxon>Spermatophyta</taxon>
        <taxon>Magnoliopsida</taxon>
        <taxon>eudicotyledons</taxon>
        <taxon>Gunneridae</taxon>
        <taxon>Pentapetalae</taxon>
        <taxon>asterids</taxon>
        <taxon>campanulids</taxon>
        <taxon>Asterales</taxon>
        <taxon>Asteraceae</taxon>
        <taxon>Asteroideae</taxon>
        <taxon>Anthemideae</taxon>
        <taxon>Anthemidinae</taxon>
        <taxon>Tanacetum</taxon>
    </lineage>
</organism>
<evidence type="ECO:0000313" key="3">
    <source>
        <dbReference type="EMBL" id="GJT61989.1"/>
    </source>
</evidence>
<dbReference type="Pfam" id="PF17919">
    <property type="entry name" value="RT_RNaseH_2"/>
    <property type="match status" value="1"/>
</dbReference>
<dbReference type="CDD" id="cd00303">
    <property type="entry name" value="retropepsin_like"/>
    <property type="match status" value="1"/>
</dbReference>
<keyword evidence="3" id="KW-0808">Transferase</keyword>
<comment type="caution">
    <text evidence="3">The sequence shown here is derived from an EMBL/GenBank/DDBJ whole genome shotgun (WGS) entry which is preliminary data.</text>
</comment>
<dbReference type="PROSITE" id="PS50878">
    <property type="entry name" value="RT_POL"/>
    <property type="match status" value="1"/>
</dbReference>
<dbReference type="GO" id="GO:0003964">
    <property type="term" value="F:RNA-directed DNA polymerase activity"/>
    <property type="evidence" value="ECO:0007669"/>
    <property type="project" value="UniProtKB-KW"/>
</dbReference>
<protein>
    <submittedName>
        <fullName evidence="3">Reverse transcriptase domain-containing protein</fullName>
    </submittedName>
</protein>
<dbReference type="SUPFAM" id="SSF56672">
    <property type="entry name" value="DNA/RNA polymerases"/>
    <property type="match status" value="1"/>
</dbReference>
<dbReference type="InterPro" id="IPR041577">
    <property type="entry name" value="RT_RNaseH_2"/>
</dbReference>
<dbReference type="SUPFAM" id="SSF50630">
    <property type="entry name" value="Acid proteases"/>
    <property type="match status" value="1"/>
</dbReference>
<dbReference type="InterPro" id="IPR036397">
    <property type="entry name" value="RNaseH_sf"/>
</dbReference>
<dbReference type="PROSITE" id="PS50994">
    <property type="entry name" value="INTEGRASE"/>
    <property type="match status" value="1"/>
</dbReference>
<dbReference type="InterPro" id="IPR021109">
    <property type="entry name" value="Peptidase_aspartic_dom_sf"/>
</dbReference>
<dbReference type="Gene3D" id="3.10.10.10">
    <property type="entry name" value="HIV Type 1 Reverse Transcriptase, subunit A, domain 1"/>
    <property type="match status" value="1"/>
</dbReference>
<feature type="domain" description="Reverse transcriptase" evidence="1">
    <location>
        <begin position="154"/>
        <end position="353"/>
    </location>
</feature>
<keyword evidence="3" id="KW-0548">Nucleotidyltransferase</keyword>
<feature type="domain" description="Integrase catalytic" evidence="2">
    <location>
        <begin position="579"/>
        <end position="673"/>
    </location>
</feature>
<dbReference type="Gene3D" id="2.40.70.10">
    <property type="entry name" value="Acid Proteases"/>
    <property type="match status" value="1"/>
</dbReference>
<dbReference type="InterPro" id="IPR043502">
    <property type="entry name" value="DNA/RNA_pol_sf"/>
</dbReference>
<evidence type="ECO:0000259" key="1">
    <source>
        <dbReference type="PROSITE" id="PS50878"/>
    </source>
</evidence>
<reference evidence="3" key="2">
    <citation type="submission" date="2022-01" db="EMBL/GenBank/DDBJ databases">
        <authorList>
            <person name="Yamashiro T."/>
            <person name="Shiraishi A."/>
            <person name="Satake H."/>
            <person name="Nakayama K."/>
        </authorList>
    </citation>
    <scope>NUCLEOTIDE SEQUENCE</scope>
</reference>
<dbReference type="Pfam" id="PF00078">
    <property type="entry name" value="RVT_1"/>
    <property type="match status" value="1"/>
</dbReference>
<keyword evidence="3" id="KW-0695">RNA-directed DNA polymerase</keyword>
<dbReference type="Pfam" id="PF08284">
    <property type="entry name" value="RVP_2"/>
    <property type="match status" value="1"/>
</dbReference>
<dbReference type="InterPro" id="IPR053134">
    <property type="entry name" value="RNA-dir_DNA_polymerase"/>
</dbReference>
<dbReference type="PANTHER" id="PTHR24559">
    <property type="entry name" value="TRANSPOSON TY3-I GAG-POL POLYPROTEIN"/>
    <property type="match status" value="1"/>
</dbReference>
<sequence>MGTFLLNDHYTSILFDSGAEKSIVSITFTPFIDISPAALDTSYEVELADGKVVSTNTVLRGCTLNLLGHLFKIDLLPTQLGSFDVIIGMDWLSNHQAKIVCFENIVRNLLSSGVTLKIQGEKPEKDLKTLSCLKTDEKKIEDIPIVRDFPEVFPDDLSGLPPVREVEFRIDLIPEAMPVVRSPYRLAPSEMQELANQLKELQDKDYHELNKLTDKNRYPLPRIDDLFNQLQGACYFSKIDLRSGYHQLRVHEADITKTAFRNPYGHFEFTVMPFGLTNAPTVFMDLMNHVCKSYLDKFLIVFIDDIVIYSKSREEHEVHLKMILKLLGKDKLYAKFSKCEFWLQEVQFLGRVVNKDGLARYYQRFIENFSKIAKPLTLLTKKNKKYEWGDKQEEAFRLLKDKLCNARVLTLLDGPDDFVVYCDASNQGFGYVLMQRGKYIFDQKELNMRQRRWIELSSDYDCEIRYHPGKANVVANALSKKERLKPRREHVMSMTIYSGLKTKILEAQSKASKDLEALAEMLRGLDAQFERRDDGGLYFMNRIWIPSFGDVRTLIMDEAHTTKYSIKAEHQRPSGLLQQPEIPDWKWEKITMDLVTKLPKSSGGYDTISVIVDKLTKSAHFLPIREDYKMEKLARIYINEIVARHDVPVSIISDRDSRFTSHFWQKLQKALGT</sequence>
<dbReference type="CDD" id="cd01647">
    <property type="entry name" value="RT_LTR"/>
    <property type="match status" value="1"/>
</dbReference>
<dbReference type="SUPFAM" id="SSF53098">
    <property type="entry name" value="Ribonuclease H-like"/>
    <property type="match status" value="1"/>
</dbReference>
<dbReference type="Proteomes" id="UP001151760">
    <property type="component" value="Unassembled WGS sequence"/>
</dbReference>
<accession>A0ABQ5FG06</accession>
<dbReference type="InterPro" id="IPR012337">
    <property type="entry name" value="RNaseH-like_sf"/>
</dbReference>
<dbReference type="Gene3D" id="3.30.420.10">
    <property type="entry name" value="Ribonuclease H-like superfamily/Ribonuclease H"/>
    <property type="match status" value="1"/>
</dbReference>
<proteinExistence type="predicted"/>
<dbReference type="Gene3D" id="3.30.70.270">
    <property type="match status" value="2"/>
</dbReference>
<keyword evidence="4" id="KW-1185">Reference proteome</keyword>
<dbReference type="InterPro" id="IPR000477">
    <property type="entry name" value="RT_dom"/>
</dbReference>
<name>A0ABQ5FG06_9ASTR</name>
<evidence type="ECO:0000259" key="2">
    <source>
        <dbReference type="PROSITE" id="PS50994"/>
    </source>
</evidence>
<dbReference type="InterPro" id="IPR001584">
    <property type="entry name" value="Integrase_cat-core"/>
</dbReference>
<dbReference type="PANTHER" id="PTHR24559:SF444">
    <property type="entry name" value="REVERSE TRANSCRIPTASE DOMAIN-CONTAINING PROTEIN"/>
    <property type="match status" value="1"/>
</dbReference>
<dbReference type="EMBL" id="BQNB010017334">
    <property type="protein sequence ID" value="GJT61989.1"/>
    <property type="molecule type" value="Genomic_DNA"/>
</dbReference>
<dbReference type="InterPro" id="IPR043128">
    <property type="entry name" value="Rev_trsase/Diguanyl_cyclase"/>
</dbReference>
<reference evidence="3" key="1">
    <citation type="journal article" date="2022" name="Int. J. Mol. Sci.">
        <title>Draft Genome of Tanacetum Coccineum: Genomic Comparison of Closely Related Tanacetum-Family Plants.</title>
        <authorList>
            <person name="Yamashiro T."/>
            <person name="Shiraishi A."/>
            <person name="Nakayama K."/>
            <person name="Satake H."/>
        </authorList>
    </citation>
    <scope>NUCLEOTIDE SEQUENCE</scope>
</reference>
<evidence type="ECO:0000313" key="4">
    <source>
        <dbReference type="Proteomes" id="UP001151760"/>
    </source>
</evidence>